<evidence type="ECO:0000313" key="2">
    <source>
        <dbReference type="Proteomes" id="UP001054821"/>
    </source>
</evidence>
<proteinExistence type="predicted"/>
<name>A0AAD4ZYX1_PRUDU</name>
<protein>
    <submittedName>
        <fullName evidence="1">Uncharacterized protein</fullName>
    </submittedName>
</protein>
<evidence type="ECO:0000313" key="1">
    <source>
        <dbReference type="EMBL" id="KAI5356458.1"/>
    </source>
</evidence>
<comment type="caution">
    <text evidence="1">The sequence shown here is derived from an EMBL/GenBank/DDBJ whole genome shotgun (WGS) entry which is preliminary data.</text>
</comment>
<dbReference type="AlphaFoldDB" id="A0AAD4ZYX1"/>
<keyword evidence="2" id="KW-1185">Reference proteome</keyword>
<accession>A0AAD4ZYX1</accession>
<sequence length="171" mass="19175">MHHSLLLIRPLLKLSHQHLQKCSLAEAVTSTSRNHSQRPHQMTSFVLGQWQPHFDERYTADALATCIRQLMQDPYQSPRAGMATGRLGAGYGNTIPVPAPHPRPRPRPNPRFKLFGESPSPSPSGKCLPYPPQSPVFNKIFLVKIISQSKYLETFLVSTINPSSLKLENQS</sequence>
<reference evidence="1 2" key="1">
    <citation type="journal article" date="2022" name="G3 (Bethesda)">
        <title>Whole-genome sequence and methylome profiling of the almond [Prunus dulcis (Mill.) D.A. Webb] cultivar 'Nonpareil'.</title>
        <authorList>
            <person name="D'Amico-Willman K.M."/>
            <person name="Ouma W.Z."/>
            <person name="Meulia T."/>
            <person name="Sideli G.M."/>
            <person name="Gradziel T.M."/>
            <person name="Fresnedo-Ramirez J."/>
        </authorList>
    </citation>
    <scope>NUCLEOTIDE SEQUENCE [LARGE SCALE GENOMIC DNA]</scope>
    <source>
        <strain evidence="1">Clone GOH B32 T37-40</strain>
    </source>
</reference>
<gene>
    <name evidence="1" type="ORF">L3X38_009354</name>
</gene>
<dbReference type="EMBL" id="JAJFAZ020000001">
    <property type="protein sequence ID" value="KAI5356458.1"/>
    <property type="molecule type" value="Genomic_DNA"/>
</dbReference>
<dbReference type="Proteomes" id="UP001054821">
    <property type="component" value="Chromosome 1"/>
</dbReference>
<organism evidence="1 2">
    <name type="scientific">Prunus dulcis</name>
    <name type="common">Almond</name>
    <name type="synonym">Amygdalus dulcis</name>
    <dbReference type="NCBI Taxonomy" id="3755"/>
    <lineage>
        <taxon>Eukaryota</taxon>
        <taxon>Viridiplantae</taxon>
        <taxon>Streptophyta</taxon>
        <taxon>Embryophyta</taxon>
        <taxon>Tracheophyta</taxon>
        <taxon>Spermatophyta</taxon>
        <taxon>Magnoliopsida</taxon>
        <taxon>eudicotyledons</taxon>
        <taxon>Gunneridae</taxon>
        <taxon>Pentapetalae</taxon>
        <taxon>rosids</taxon>
        <taxon>fabids</taxon>
        <taxon>Rosales</taxon>
        <taxon>Rosaceae</taxon>
        <taxon>Amygdaloideae</taxon>
        <taxon>Amygdaleae</taxon>
        <taxon>Prunus</taxon>
    </lineage>
</organism>